<reference evidence="5" key="1">
    <citation type="journal article" date="2019" name="Int. J. Syst. Evol. Microbiol.">
        <title>The Global Catalogue of Microorganisms (GCM) 10K type strain sequencing project: providing services to taxonomists for standard genome sequencing and annotation.</title>
        <authorList>
            <consortium name="The Broad Institute Genomics Platform"/>
            <consortium name="The Broad Institute Genome Sequencing Center for Infectious Disease"/>
            <person name="Wu L."/>
            <person name="Ma J."/>
        </authorList>
    </citation>
    <scope>NUCLEOTIDE SEQUENCE [LARGE SCALE GENOMIC DNA]</scope>
    <source>
        <strain evidence="5">CCUG 60023</strain>
    </source>
</reference>
<name>A0ABW3FCV3_9HYPH</name>
<evidence type="ECO:0000256" key="2">
    <source>
        <dbReference type="ARBA" id="ARBA00023002"/>
    </source>
</evidence>
<keyword evidence="2" id="KW-0560">Oxidoreductase</keyword>
<evidence type="ECO:0000313" key="5">
    <source>
        <dbReference type="Proteomes" id="UP001597101"/>
    </source>
</evidence>
<dbReference type="Gene3D" id="3.30.70.1990">
    <property type="match status" value="1"/>
</dbReference>
<dbReference type="SUPFAM" id="SSF51905">
    <property type="entry name" value="FAD/NAD(P)-binding domain"/>
    <property type="match status" value="1"/>
</dbReference>
<comment type="caution">
    <text evidence="4">The sequence shown here is derived from an EMBL/GenBank/DDBJ whole genome shotgun (WGS) entry which is preliminary data.</text>
</comment>
<dbReference type="PANTHER" id="PTHR42923">
    <property type="entry name" value="PROTOPORPHYRINOGEN OXIDASE"/>
    <property type="match status" value="1"/>
</dbReference>
<protein>
    <submittedName>
        <fullName evidence="4">NAD(P)/FAD-dependent oxidoreductase</fullName>
    </submittedName>
</protein>
<dbReference type="Gene3D" id="3.50.50.60">
    <property type="entry name" value="FAD/NAD(P)-binding domain"/>
    <property type="match status" value="1"/>
</dbReference>
<evidence type="ECO:0000259" key="3">
    <source>
        <dbReference type="Pfam" id="PF01593"/>
    </source>
</evidence>
<dbReference type="RefSeq" id="WP_377212173.1">
    <property type="nucleotide sequence ID" value="NZ_JBHTJV010000005.1"/>
</dbReference>
<dbReference type="Proteomes" id="UP001597101">
    <property type="component" value="Unassembled WGS sequence"/>
</dbReference>
<organism evidence="4 5">
    <name type="scientific">Pseudahrensia aquimaris</name>
    <dbReference type="NCBI Taxonomy" id="744461"/>
    <lineage>
        <taxon>Bacteria</taxon>
        <taxon>Pseudomonadati</taxon>
        <taxon>Pseudomonadota</taxon>
        <taxon>Alphaproteobacteria</taxon>
        <taxon>Hyphomicrobiales</taxon>
        <taxon>Ahrensiaceae</taxon>
        <taxon>Pseudahrensia</taxon>
    </lineage>
</organism>
<keyword evidence="5" id="KW-1185">Reference proteome</keyword>
<dbReference type="Gene3D" id="1.10.405.20">
    <property type="match status" value="1"/>
</dbReference>
<dbReference type="PANTHER" id="PTHR42923:SF17">
    <property type="entry name" value="AMINE OXIDASE DOMAIN-CONTAINING PROTEIN"/>
    <property type="match status" value="1"/>
</dbReference>
<evidence type="ECO:0000313" key="4">
    <source>
        <dbReference type="EMBL" id="MFD0916314.1"/>
    </source>
</evidence>
<dbReference type="InterPro" id="IPR002937">
    <property type="entry name" value="Amino_oxidase"/>
</dbReference>
<sequence>MTRLNIAVVGSGISGLSAAWLLSKKHQVTLFEADERIGGHSNTVTIDVDGKRVDVDTGFICYNEATYPNLIALFDHLGVRSHDTSMSFSASMGGGSYEYSGGTWLGLGAQPLNMLRPSHWRMMRDIVRFFREAGLNIEAIGEDETIGAWLERHNYGDEFRHRHLIPMAAAIWSSSTGDMMAYPARAFLRFFQNHGLIQLNQRPKWRSVLGGSKVYVERLIETGNFETVINHPVTRIVRDTDGVTLFGRDGMPKRFDHVVIASHADQALAMLDQPDAEEAELLGAFSYSKNHAVLHRDPRYMPKRKLAWASWNYIDWGTSPLQANHRATQDDLCLTYWMNSLQNLATDEDIFVTLNPPADAAIENAAASFNYTHPIFDTSALAAQSKLWSLQGNRNTWYCGAHFGAGFHEDGLQSGLAVAEQLGQVRRPWNVANESYRITLGDAQAASWQAAAIAAE</sequence>
<feature type="domain" description="Amine oxidase" evidence="3">
    <location>
        <begin position="13"/>
        <end position="276"/>
    </location>
</feature>
<gene>
    <name evidence="4" type="ORF">ACFQ14_07845</name>
</gene>
<dbReference type="InterPro" id="IPR001613">
    <property type="entry name" value="Flavin_amine_oxidase"/>
</dbReference>
<dbReference type="PRINTS" id="PR00757">
    <property type="entry name" value="AMINEOXDASEF"/>
</dbReference>
<evidence type="ECO:0000256" key="1">
    <source>
        <dbReference type="ARBA" id="ARBA00001974"/>
    </source>
</evidence>
<proteinExistence type="predicted"/>
<dbReference type="InterPro" id="IPR050464">
    <property type="entry name" value="Zeta_carotene_desat/Oxidored"/>
</dbReference>
<dbReference type="Pfam" id="PF01593">
    <property type="entry name" value="Amino_oxidase"/>
    <property type="match status" value="1"/>
</dbReference>
<accession>A0ABW3FCV3</accession>
<dbReference type="InterPro" id="IPR036188">
    <property type="entry name" value="FAD/NAD-bd_sf"/>
</dbReference>
<dbReference type="EMBL" id="JBHTJV010000005">
    <property type="protein sequence ID" value="MFD0916314.1"/>
    <property type="molecule type" value="Genomic_DNA"/>
</dbReference>
<comment type="cofactor">
    <cofactor evidence="1">
        <name>FAD</name>
        <dbReference type="ChEBI" id="CHEBI:57692"/>
    </cofactor>
</comment>